<proteinExistence type="predicted"/>
<reference evidence="2 3" key="1">
    <citation type="submission" date="2018-03" db="EMBL/GenBank/DDBJ databases">
        <title>Massilia armeniaca sp. nov., isolated from desert soil.</title>
        <authorList>
            <person name="Huang H."/>
            <person name="Ren M."/>
        </authorList>
    </citation>
    <scope>NUCLEOTIDE SEQUENCE [LARGE SCALE GENOMIC DNA]</scope>
    <source>
        <strain evidence="2 3">ZMN-3</strain>
    </source>
</reference>
<organism evidence="2 3">
    <name type="scientific">Pseudoduganella armeniaca</name>
    <dbReference type="NCBI Taxonomy" id="2072590"/>
    <lineage>
        <taxon>Bacteria</taxon>
        <taxon>Pseudomonadati</taxon>
        <taxon>Pseudomonadota</taxon>
        <taxon>Betaproteobacteria</taxon>
        <taxon>Burkholderiales</taxon>
        <taxon>Oxalobacteraceae</taxon>
        <taxon>Telluria group</taxon>
        <taxon>Pseudoduganella</taxon>
    </lineage>
</organism>
<evidence type="ECO:0000256" key="1">
    <source>
        <dbReference type="SAM" id="SignalP"/>
    </source>
</evidence>
<keyword evidence="1" id="KW-0732">Signal</keyword>
<dbReference type="Pfam" id="PF01963">
    <property type="entry name" value="TraB_PrgY_gumN"/>
    <property type="match status" value="1"/>
</dbReference>
<gene>
    <name evidence="2" type="ORF">C9I28_03970</name>
</gene>
<feature type="chain" id="PRO_5015354025" description="TraB/GumN family protein" evidence="1">
    <location>
        <begin position="31"/>
        <end position="374"/>
    </location>
</feature>
<evidence type="ECO:0000313" key="3">
    <source>
        <dbReference type="Proteomes" id="UP000240505"/>
    </source>
</evidence>
<dbReference type="Proteomes" id="UP000240505">
    <property type="component" value="Chromosome"/>
</dbReference>
<accession>A0A2R4C5R5</accession>
<dbReference type="InterPro" id="IPR002816">
    <property type="entry name" value="TraB/PrgY/GumN_fam"/>
</dbReference>
<dbReference type="KEGG" id="masz:C9I28_03970"/>
<keyword evidence="3" id="KW-1185">Reference proteome</keyword>
<dbReference type="OrthoDB" id="8778562at2"/>
<feature type="signal peptide" evidence="1">
    <location>
        <begin position="1"/>
        <end position="30"/>
    </location>
</feature>
<evidence type="ECO:0000313" key="2">
    <source>
        <dbReference type="EMBL" id="AVR94966.1"/>
    </source>
</evidence>
<sequence length="374" mass="40269">MNTASMRRPSRGWLLAMSLTIALPSATVCASPATPRAWLVAKGDAQAVLVGESHLPTPVERDSYHDTVVQPSYAVADAAIMETYFGPEQMRNEAFERGAPCSNDLRDRQTARLGPAFDALIAATRANGLPVPDWMSNWQLMPEFLLTSIYLDRFAVDALGPAYDAALVRLGGGVSLRLRASAKGGPRTMLGLDSLKTLRLQFCAASASERHDFLADKVDKTAALMRLKLADPGYASLDGLTATAGRVLAQYVACVDRATPCSLDALSADVRQLERAGWATAYSAGTVELSLRQRTRAWLPQIVRAIGTHRRSFVIVGALHLPDLRIGAKVEPGLVTQLRAQGFSVTPIASAADIATTFLAPTWSERLRATLGRL</sequence>
<dbReference type="EMBL" id="CP028324">
    <property type="protein sequence ID" value="AVR94966.1"/>
    <property type="molecule type" value="Genomic_DNA"/>
</dbReference>
<dbReference type="AlphaFoldDB" id="A0A2R4C5R5"/>
<protein>
    <recommendedName>
        <fullName evidence="4">TraB/GumN family protein</fullName>
    </recommendedName>
</protein>
<evidence type="ECO:0008006" key="4">
    <source>
        <dbReference type="Google" id="ProtNLM"/>
    </source>
</evidence>
<name>A0A2R4C5R5_9BURK</name>